<evidence type="ECO:0000313" key="13">
    <source>
        <dbReference type="EMBL" id="RLN58060.1"/>
    </source>
</evidence>
<keyword evidence="9" id="KW-0411">Iron-sulfur</keyword>
<organism evidence="14 15">
    <name type="scientific">Phytophthora kernoviae</name>
    <dbReference type="NCBI Taxonomy" id="325452"/>
    <lineage>
        <taxon>Eukaryota</taxon>
        <taxon>Sar</taxon>
        <taxon>Stramenopiles</taxon>
        <taxon>Oomycota</taxon>
        <taxon>Peronosporomycetes</taxon>
        <taxon>Peronosporales</taxon>
        <taxon>Peronosporaceae</taxon>
        <taxon>Phytophthora</taxon>
    </lineage>
</organism>
<dbReference type="AlphaFoldDB" id="A0A3F2RKP2"/>
<dbReference type="FunFam" id="3.40.50.11840:FF:000001">
    <property type="entry name" value="2-(3-amino-3-carboxypropyl)histidine synthase subunit 1"/>
    <property type="match status" value="1"/>
</dbReference>
<dbReference type="InterPro" id="IPR042263">
    <property type="entry name" value="DPH1/DPH2_1"/>
</dbReference>
<keyword evidence="11" id="KW-0004">4Fe-4S</keyword>
<dbReference type="InterPro" id="IPR035435">
    <property type="entry name" value="DPH1/DPH2_euk_archaea"/>
</dbReference>
<dbReference type="GO" id="GO:0046872">
    <property type="term" value="F:metal ion binding"/>
    <property type="evidence" value="ECO:0007669"/>
    <property type="project" value="UniProtKB-KW"/>
</dbReference>
<evidence type="ECO:0000313" key="16">
    <source>
        <dbReference type="Proteomes" id="UP000284657"/>
    </source>
</evidence>
<keyword evidence="8" id="KW-0408">Iron</keyword>
<evidence type="ECO:0000256" key="6">
    <source>
        <dbReference type="ARBA" id="ARBA00022691"/>
    </source>
</evidence>
<accession>A0A3F2RKP2</accession>
<dbReference type="Proteomes" id="UP000277300">
    <property type="component" value="Unassembled WGS sequence"/>
</dbReference>
<dbReference type="InterPro" id="IPR042265">
    <property type="entry name" value="DPH1/DPH2_3"/>
</dbReference>
<keyword evidence="6 11" id="KW-0949">S-adenosyl-L-methionine</keyword>
<keyword evidence="5 11" id="KW-0808">Transferase</keyword>
<evidence type="ECO:0000256" key="11">
    <source>
        <dbReference type="PIRNR" id="PIRNR004967"/>
    </source>
</evidence>
<dbReference type="EC" id="2.5.1.108" evidence="3 11"/>
<evidence type="ECO:0000256" key="9">
    <source>
        <dbReference type="ARBA" id="ARBA00023014"/>
    </source>
</evidence>
<dbReference type="EMBL" id="MBDO02000229">
    <property type="protein sequence ID" value="RLN59290.1"/>
    <property type="molecule type" value="Genomic_DNA"/>
</dbReference>
<evidence type="ECO:0000256" key="12">
    <source>
        <dbReference type="SAM" id="MobiDB-lite"/>
    </source>
</evidence>
<dbReference type="Pfam" id="PF01866">
    <property type="entry name" value="Diphthamide_syn"/>
    <property type="match status" value="1"/>
</dbReference>
<dbReference type="GO" id="GO:0017183">
    <property type="term" value="P:protein histidyl modification to diphthamide"/>
    <property type="evidence" value="ECO:0007669"/>
    <property type="project" value="UniProtKB-UniRule"/>
</dbReference>
<dbReference type="Gene3D" id="3.40.50.11840">
    <property type="entry name" value="Diphthamide synthesis DPH1/DPH2 domain 1"/>
    <property type="match status" value="1"/>
</dbReference>
<dbReference type="UniPathway" id="UPA00559"/>
<proteinExistence type="inferred from homology"/>
<evidence type="ECO:0000256" key="7">
    <source>
        <dbReference type="ARBA" id="ARBA00022723"/>
    </source>
</evidence>
<dbReference type="GO" id="GO:0090560">
    <property type="term" value="F:2-(3-amino-3-carboxypropyl)histidine synthase activity"/>
    <property type="evidence" value="ECO:0007669"/>
    <property type="project" value="UniProtKB-UniRule"/>
</dbReference>
<evidence type="ECO:0000256" key="4">
    <source>
        <dbReference type="ARBA" id="ARBA00021915"/>
    </source>
</evidence>
<protein>
    <recommendedName>
        <fullName evidence="4 11">2-(3-amino-3-carboxypropyl)histidine synthase subunit 1</fullName>
        <ecNumber evidence="3 11">2.5.1.108</ecNumber>
    </recommendedName>
</protein>
<evidence type="ECO:0000256" key="1">
    <source>
        <dbReference type="ARBA" id="ARBA00005156"/>
    </source>
</evidence>
<evidence type="ECO:0000256" key="8">
    <source>
        <dbReference type="ARBA" id="ARBA00023004"/>
    </source>
</evidence>
<dbReference type="Gene3D" id="3.40.50.11850">
    <property type="entry name" value="Diphthamide synthesis DPH1/DPH2 domain 2"/>
    <property type="match status" value="1"/>
</dbReference>
<dbReference type="NCBIfam" id="TIGR00322">
    <property type="entry name" value="diphth2_R"/>
    <property type="match status" value="1"/>
</dbReference>
<evidence type="ECO:0000256" key="10">
    <source>
        <dbReference type="ARBA" id="ARBA00048403"/>
    </source>
</evidence>
<reference evidence="15 16" key="1">
    <citation type="submission" date="2018-07" db="EMBL/GenBank/DDBJ databases">
        <title>Genome sequencing of oomycete isolates from Chile give support for New Zealand origin for Phytophthora kernoviae and make available the first Nothophytophthora sp. genome.</title>
        <authorList>
            <person name="Studholme D.J."/>
            <person name="Sanfuentes E."/>
            <person name="Panda P."/>
            <person name="Hill R."/>
            <person name="Sambles C."/>
            <person name="Grant M."/>
            <person name="Williams N.M."/>
            <person name="Mcdougal R.L."/>
        </authorList>
    </citation>
    <scope>NUCLEOTIDE SEQUENCE [LARGE SCALE GENOMIC DNA]</scope>
    <source>
        <strain evidence="14">Chile6</strain>
        <strain evidence="13">Chile7</strain>
    </source>
</reference>
<evidence type="ECO:0000256" key="5">
    <source>
        <dbReference type="ARBA" id="ARBA00022679"/>
    </source>
</evidence>
<comment type="function">
    <text evidence="11">Catalyzes the first step of diphthamide biosynthesis, a post-translational modification of histidine which occurs in elongation factor 2.</text>
</comment>
<evidence type="ECO:0000256" key="3">
    <source>
        <dbReference type="ARBA" id="ARBA00012221"/>
    </source>
</evidence>
<dbReference type="FunFam" id="3.40.50.11850:FF:000002">
    <property type="entry name" value="2-(3-amino-3-carboxypropyl)histidine synthase subunit 1"/>
    <property type="match status" value="1"/>
</dbReference>
<evidence type="ECO:0000256" key="2">
    <source>
        <dbReference type="ARBA" id="ARBA00010173"/>
    </source>
</evidence>
<evidence type="ECO:0000313" key="14">
    <source>
        <dbReference type="EMBL" id="RLN59290.1"/>
    </source>
</evidence>
<evidence type="ECO:0000313" key="15">
    <source>
        <dbReference type="Proteomes" id="UP000277300"/>
    </source>
</evidence>
<comment type="pathway">
    <text evidence="1 11">Protein modification; peptidyl-diphthamide biosynthesis.</text>
</comment>
<dbReference type="PANTHER" id="PTHR10762">
    <property type="entry name" value="DIPHTHAMIDE BIOSYNTHESIS PROTEIN"/>
    <property type="match status" value="1"/>
</dbReference>
<dbReference type="SFLD" id="SFLDS00032">
    <property type="entry name" value="Radical_SAM_3-amino-3-carboxyp"/>
    <property type="match status" value="1"/>
</dbReference>
<dbReference type="GO" id="GO:0051539">
    <property type="term" value="F:4 iron, 4 sulfur cluster binding"/>
    <property type="evidence" value="ECO:0007669"/>
    <property type="project" value="UniProtKB-UniRule"/>
</dbReference>
<dbReference type="OrthoDB" id="1649088at2759"/>
<feature type="compositionally biased region" description="Polar residues" evidence="12">
    <location>
        <begin position="16"/>
        <end position="35"/>
    </location>
</feature>
<comment type="caution">
    <text evidence="14">The sequence shown here is derived from an EMBL/GenBank/DDBJ whole genome shotgun (WGS) entry which is preliminary data.</text>
</comment>
<dbReference type="Proteomes" id="UP000284657">
    <property type="component" value="Unassembled WGS sequence"/>
</dbReference>
<dbReference type="InterPro" id="IPR042264">
    <property type="entry name" value="DPH1/DPH2_2"/>
</dbReference>
<keyword evidence="7" id="KW-0479">Metal-binding</keyword>
<sequence>MAATESDDPPRFSGHMSAQQPATNGTKQCCGSNEDGCSSNGCNEQLVALKPKTKRKPSAAALRRRMANQIPDDIMKDPELTKAIEQLPWNYNFELRKTVWRIRQAGSKRVALQFPEGLLLYACVISDIIERFTGADSIILGDVTYGACCVDDLTALALGADFMVHYGHSCLVPITITTIKMLYVFVDIAIDVDHLIDCVKLTFTPDTKLALMGTIQFSSSIHLVRSRLKDYFSSLVVPQVKPLSPGEVLGCTSPVIEGVDALVFIADGRFHLESVMIMNPKLKAYRYDPYPKMLTIEKYDLPQMMGIRRAAIDKAKAAKKFGIVLGTLGRQGNPLILDHVKQMLEQNGKEYFVLLLSELFPDKIACPRLSIDWGYAFPKPLLTAYEAEVCLDQTQWKEGSYPMDFYAKGSGPWTNYHDRKKEQATA</sequence>
<dbReference type="PIRSF" id="PIRSF004967">
    <property type="entry name" value="DPH1"/>
    <property type="match status" value="1"/>
</dbReference>
<name>A0A3F2RKP2_9STRA</name>
<comment type="catalytic activity">
    <reaction evidence="10 11">
        <text>L-histidyl-[translation elongation factor 2] + S-adenosyl-L-methionine = 2-[(3S)-amino-3-carboxypropyl]-L-histidyl-[translation elongation factor 2] + S-methyl-5'-thioadenosine + H(+)</text>
        <dbReference type="Rhea" id="RHEA:36783"/>
        <dbReference type="Rhea" id="RHEA-COMP:9748"/>
        <dbReference type="Rhea" id="RHEA-COMP:9749"/>
        <dbReference type="ChEBI" id="CHEBI:15378"/>
        <dbReference type="ChEBI" id="CHEBI:17509"/>
        <dbReference type="ChEBI" id="CHEBI:29979"/>
        <dbReference type="ChEBI" id="CHEBI:59789"/>
        <dbReference type="ChEBI" id="CHEBI:73995"/>
        <dbReference type="EC" id="2.5.1.108"/>
    </reaction>
</comment>
<dbReference type="Gene3D" id="3.40.50.11860">
    <property type="entry name" value="Diphthamide synthesis DPH1/DPH2 domain 3"/>
    <property type="match status" value="1"/>
</dbReference>
<feature type="region of interest" description="Disordered" evidence="12">
    <location>
        <begin position="1"/>
        <end position="35"/>
    </location>
</feature>
<dbReference type="EMBL" id="MBAD02001141">
    <property type="protein sequence ID" value="RLN58060.1"/>
    <property type="molecule type" value="Genomic_DNA"/>
</dbReference>
<dbReference type="PANTHER" id="PTHR10762:SF1">
    <property type="entry name" value="2-(3-AMINO-3-CARBOXYPROPYL)HISTIDINE SYNTHASE SUBUNIT 1"/>
    <property type="match status" value="1"/>
</dbReference>
<comment type="similarity">
    <text evidence="2 11">Belongs to the DPH1/DPH2 family. DPH1 subfamily.</text>
</comment>
<gene>
    <name evidence="13" type="ORF">BBJ29_007833</name>
    <name evidence="14" type="ORF">BBP00_00006570</name>
</gene>
<dbReference type="InterPro" id="IPR016435">
    <property type="entry name" value="DPH1/DPH2"/>
</dbReference>
<comment type="cofactor">
    <cofactor evidence="11">
        <name>[4Fe-4S] cluster</name>
        <dbReference type="ChEBI" id="CHEBI:49883"/>
    </cofactor>
    <text evidence="11">Binds 1 [4Fe-4S] cluster per subunit. The cluster is coordinated with 3 cysteines and an exchangeable S-adenosyl-L-methionine.</text>
</comment>